<dbReference type="HOGENOM" id="CLU_2610925_0_0_1"/>
<name>D7U6E1_VITVI</name>
<dbReference type="EMBL" id="FN596521">
    <property type="protein sequence ID" value="CBI38310.3"/>
    <property type="molecule type" value="Genomic_DNA"/>
</dbReference>
<reference evidence="2" key="1">
    <citation type="journal article" date="2007" name="Nature">
        <title>The grapevine genome sequence suggests ancestral hexaploidization in major angiosperm phyla.</title>
        <authorList>
            <consortium name="The French-Italian Public Consortium for Grapevine Genome Characterization."/>
            <person name="Jaillon O."/>
            <person name="Aury J.-M."/>
            <person name="Noel B."/>
            <person name="Policriti A."/>
            <person name="Clepet C."/>
            <person name="Casagrande A."/>
            <person name="Choisne N."/>
            <person name="Aubourg S."/>
            <person name="Vitulo N."/>
            <person name="Jubin C."/>
            <person name="Vezzi A."/>
            <person name="Legeai F."/>
            <person name="Hugueney P."/>
            <person name="Dasilva C."/>
            <person name="Horner D."/>
            <person name="Mica E."/>
            <person name="Jublot D."/>
            <person name="Poulain J."/>
            <person name="Bruyere C."/>
            <person name="Billault A."/>
            <person name="Segurens B."/>
            <person name="Gouyvenoux M."/>
            <person name="Ugarte E."/>
            <person name="Cattonaro F."/>
            <person name="Anthouard V."/>
            <person name="Vico V."/>
            <person name="Del Fabbro C."/>
            <person name="Alaux M."/>
            <person name="Di Gaspero G."/>
            <person name="Dumas V."/>
            <person name="Felice N."/>
            <person name="Paillard S."/>
            <person name="Juman I."/>
            <person name="Moroldo M."/>
            <person name="Scalabrin S."/>
            <person name="Canaguier A."/>
            <person name="Le Clainche I."/>
            <person name="Malacrida G."/>
            <person name="Durand E."/>
            <person name="Pesole G."/>
            <person name="Laucou V."/>
            <person name="Chatelet P."/>
            <person name="Merdinoglu D."/>
            <person name="Delledonne M."/>
            <person name="Pezzotti M."/>
            <person name="Lecharny A."/>
            <person name="Scarpelli C."/>
            <person name="Artiguenave F."/>
            <person name="Pe M.E."/>
            <person name="Valle G."/>
            <person name="Morgante M."/>
            <person name="Caboche M."/>
            <person name="Adam-Blondon A.-F."/>
            <person name="Weissenbach J."/>
            <person name="Quetier F."/>
            <person name="Wincker P."/>
        </authorList>
    </citation>
    <scope>NUCLEOTIDE SEQUENCE [LARGE SCALE GENOMIC DNA]</scope>
    <source>
        <strain evidence="2">cv. Pinot noir / PN40024</strain>
    </source>
</reference>
<organism evidence="1 2">
    <name type="scientific">Vitis vinifera</name>
    <name type="common">Grape</name>
    <dbReference type="NCBI Taxonomy" id="29760"/>
    <lineage>
        <taxon>Eukaryota</taxon>
        <taxon>Viridiplantae</taxon>
        <taxon>Streptophyta</taxon>
        <taxon>Embryophyta</taxon>
        <taxon>Tracheophyta</taxon>
        <taxon>Spermatophyta</taxon>
        <taxon>Magnoliopsida</taxon>
        <taxon>eudicotyledons</taxon>
        <taxon>Gunneridae</taxon>
        <taxon>Pentapetalae</taxon>
        <taxon>rosids</taxon>
        <taxon>Vitales</taxon>
        <taxon>Vitaceae</taxon>
        <taxon>Viteae</taxon>
        <taxon>Vitis</taxon>
    </lineage>
</organism>
<sequence length="79" mass="9156">MLTEEIRVRLLFYGKYALYCHSPKLNLESDFMGMIMFSKFKTNLSYLQLWLLLSTGGAFLDGRDPPIIQQNVQIICCCN</sequence>
<accession>D7U6E1</accession>
<proteinExistence type="predicted"/>
<evidence type="ECO:0000313" key="1">
    <source>
        <dbReference type="EMBL" id="CBI38310.3"/>
    </source>
</evidence>
<dbReference type="InParanoid" id="D7U6E1"/>
<dbReference type="AlphaFoldDB" id="D7U6E1"/>
<evidence type="ECO:0000313" key="2">
    <source>
        <dbReference type="Proteomes" id="UP000009183"/>
    </source>
</evidence>
<gene>
    <name evidence="1" type="ORF">VIT_00s0169g00110</name>
</gene>
<dbReference type="Proteomes" id="UP000009183">
    <property type="component" value="Unassembled WGS sequence, unordered"/>
</dbReference>
<dbReference type="PaxDb" id="29760-VIT_00s0169g00110.t01"/>
<keyword evidence="2" id="KW-1185">Reference proteome</keyword>
<protein>
    <submittedName>
        <fullName evidence="1">Uncharacterized protein</fullName>
    </submittedName>
</protein>